<dbReference type="EMBL" id="CP001074">
    <property type="protein sequence ID" value="ACE92772.1"/>
    <property type="molecule type" value="Genomic_DNA"/>
</dbReference>
<dbReference type="Gene3D" id="3.30.70.1790">
    <property type="entry name" value="RepB DNA-primase, N-terminal domain"/>
    <property type="match status" value="1"/>
</dbReference>
<dbReference type="Pfam" id="PF22763">
    <property type="entry name" value="NrS1-1_pol-like_HBD"/>
    <property type="match status" value="1"/>
</dbReference>
<dbReference type="eggNOG" id="COG3378">
    <property type="taxonomic scope" value="Bacteria"/>
</dbReference>
<accession>B3PZX2</accession>
<dbReference type="InterPro" id="IPR054468">
    <property type="entry name" value="NrSPol-like_HBD"/>
</dbReference>
<organism evidence="3 4">
    <name type="scientific">Rhizobium etli (strain CIAT 652)</name>
    <dbReference type="NCBI Taxonomy" id="491916"/>
    <lineage>
        <taxon>Bacteria</taxon>
        <taxon>Pseudomonadati</taxon>
        <taxon>Pseudomonadota</taxon>
        <taxon>Alphaproteobacteria</taxon>
        <taxon>Hyphomicrobiales</taxon>
        <taxon>Rhizobiaceae</taxon>
        <taxon>Rhizobium/Agrobacterium group</taxon>
        <taxon>Rhizobium</taxon>
    </lineage>
</organism>
<feature type="domain" description="NrS-1 polymerase-like HBD" evidence="2">
    <location>
        <begin position="271"/>
        <end position="329"/>
    </location>
</feature>
<dbReference type="AlphaFoldDB" id="B3PZX2"/>
<sequence>MSDLEIFLRDYLARSQIHLVSIRPDAPEERPTGRFFGTDWQGAADWAAAQNTMRNVYYSAPVVIPGLNKKPKKTDIAGVRFAHVDIDPPKDNPAWDKAAALADLVTRGAPSVVISTGGGLQALWWLNEQTDVATIEQINRGIADRFKADHCWSADHALRLPGLMNWPDAKKQALGRVPVMASLAQPFNNAVYAPAALLNAFPASPVAETHIEELPDGPCEGYTGPADDQSLIRLMLSSRGSAQTMFGNKASFSDLWHGDEEALKKFFPGPSEADLALLAHLAFYTGHDAKRMERLFGMSALGKRDKWQRDSYRAITIGKALKGSTAFYNVVKETRAAPAAQLPGVEAVLPTSWITAADLVERFGFCPTRTRPVVPLVTTDPNAGMTFENFKKDHARFTIERGSNPADGWLHDHARVSVEGLQMRPDRPRPRFIEGGGVYVNTYQPPCHDEQGGDASTGLRFFQHLLPDERERAWFLRWLAYKLRRPEIPGPGVVMVAHGVHGTGRGSLTNALLPALFGSQYVKKVELSDLTGRDGQGAFNEFASDSLIVTVDEASDEGASPRYAQRRKAYDALKSLVEPAPRRIRIRRKFGSIGDEMTNASYLICTNHRDAIAIPHDDRRFAILSNGVRMPDAFRFEFHAWVSDPANVAAFARYLNGLDIGDYSPFSDPISTEAKEDMADAALSDIDRAVADILADNESLPAQCFTVAQVTAMIVQKLPWQEWRFPDEWEAIARKAITNVAFRVGIRNGTNWTIAHDQKAKVAVYARTSQMATHWRTRQGLSEEVKKNDGRVYVPPIRNAANVNLPGVKSA</sequence>
<reference evidence="3 4" key="1">
    <citation type="submission" date="2008-04" db="EMBL/GenBank/DDBJ databases">
        <title>Genome diversity and DNA divergence of Rhizobium etli.</title>
        <authorList>
            <person name="Gonzalez V."/>
            <person name="Acosta J.L."/>
            <person name="Santamaria R.I."/>
            <person name="Bustos P."/>
            <person name="Hernandez-Gonzalez I.L."/>
            <person name="Fernandez J.L."/>
            <person name="Diaz R."/>
            <person name="Flores M."/>
            <person name="Mora J."/>
            <person name="Palacios R."/>
            <person name="Davila G."/>
        </authorList>
    </citation>
    <scope>NUCLEOTIDE SEQUENCE [LARGE SCALE GENOMIC DNA]</scope>
    <source>
        <strain evidence="3 4">CIAT 652</strain>
    </source>
</reference>
<feature type="domain" description="NrS-1 polymerase-like helicase" evidence="1">
    <location>
        <begin position="498"/>
        <end position="620"/>
    </location>
</feature>
<name>B3PZX2_RHIE6</name>
<dbReference type="Proteomes" id="UP000008817">
    <property type="component" value="Chromosome"/>
</dbReference>
<evidence type="ECO:0000313" key="3">
    <source>
        <dbReference type="EMBL" id="ACE92772.1"/>
    </source>
</evidence>
<dbReference type="HOGENOM" id="CLU_347757_0_0_5"/>
<dbReference type="KEGG" id="rec:RHECIAT_CH0003834"/>
<evidence type="ECO:0000313" key="4">
    <source>
        <dbReference type="Proteomes" id="UP000008817"/>
    </source>
</evidence>
<evidence type="ECO:0000259" key="2">
    <source>
        <dbReference type="Pfam" id="PF22763"/>
    </source>
</evidence>
<dbReference type="eggNOG" id="COG4983">
    <property type="taxonomic scope" value="Bacteria"/>
</dbReference>
<evidence type="ECO:0000259" key="1">
    <source>
        <dbReference type="Pfam" id="PF19263"/>
    </source>
</evidence>
<dbReference type="InterPro" id="IPR045455">
    <property type="entry name" value="NrS-1_pol-like_helicase"/>
</dbReference>
<proteinExistence type="predicted"/>
<gene>
    <name evidence="3" type="ordered locus">RHECIAT_CH0003834</name>
</gene>
<dbReference type="Pfam" id="PF19263">
    <property type="entry name" value="DUF5906"/>
    <property type="match status" value="1"/>
</dbReference>
<protein>
    <submittedName>
        <fullName evidence="3">Uncharacterized protein</fullName>
    </submittedName>
</protein>